<keyword evidence="1" id="KW-0812">Transmembrane</keyword>
<keyword evidence="3" id="KW-1185">Reference proteome</keyword>
<organism evidence="2 3">
    <name type="scientific">Promicromonospora alba</name>
    <dbReference type="NCBI Taxonomy" id="1616110"/>
    <lineage>
        <taxon>Bacteria</taxon>
        <taxon>Bacillati</taxon>
        <taxon>Actinomycetota</taxon>
        <taxon>Actinomycetes</taxon>
        <taxon>Micrococcales</taxon>
        <taxon>Promicromonosporaceae</taxon>
        <taxon>Promicromonospora</taxon>
    </lineage>
</organism>
<evidence type="ECO:0000313" key="2">
    <source>
        <dbReference type="EMBL" id="MFC4629141.1"/>
    </source>
</evidence>
<reference evidence="3" key="1">
    <citation type="journal article" date="2019" name="Int. J. Syst. Evol. Microbiol.">
        <title>The Global Catalogue of Microorganisms (GCM) 10K type strain sequencing project: providing services to taxonomists for standard genome sequencing and annotation.</title>
        <authorList>
            <consortium name="The Broad Institute Genomics Platform"/>
            <consortium name="The Broad Institute Genome Sequencing Center for Infectious Disease"/>
            <person name="Wu L."/>
            <person name="Ma J."/>
        </authorList>
    </citation>
    <scope>NUCLEOTIDE SEQUENCE [LARGE SCALE GENOMIC DNA]</scope>
    <source>
        <strain evidence="3">CCUG 42722</strain>
    </source>
</reference>
<evidence type="ECO:0000256" key="1">
    <source>
        <dbReference type="SAM" id="Phobius"/>
    </source>
</evidence>
<feature type="transmembrane region" description="Helical" evidence="1">
    <location>
        <begin position="145"/>
        <end position="165"/>
    </location>
</feature>
<feature type="transmembrane region" description="Helical" evidence="1">
    <location>
        <begin position="105"/>
        <end position="125"/>
    </location>
</feature>
<dbReference type="EMBL" id="JBHSFI010000004">
    <property type="protein sequence ID" value="MFC4629141.1"/>
    <property type="molecule type" value="Genomic_DNA"/>
</dbReference>
<protein>
    <submittedName>
        <fullName evidence="2">DoxX family protein</fullName>
    </submittedName>
</protein>
<feature type="transmembrane region" description="Helical" evidence="1">
    <location>
        <begin position="71"/>
        <end position="98"/>
    </location>
</feature>
<comment type="caution">
    <text evidence="2">The sequence shown here is derived from an EMBL/GenBank/DDBJ whole genome shotgun (WGS) entry which is preliminary data.</text>
</comment>
<keyword evidence="1" id="KW-1133">Transmembrane helix</keyword>
<sequence>MTNTGQTRRTGSLRTADTIRTAFGTLERLLAAHSITALRISVGLIFTYFGMLKFFPGASPAEALATRTIDLLTLGMVPAGAALLMTAVIETFVGLTLITGVGLRVGLVVLYGALAGIMSPLVLFPGELFDGAVPTLEAQYILKNVVVACAGAVVAAKVLGARLIASR</sequence>
<evidence type="ECO:0000313" key="3">
    <source>
        <dbReference type="Proteomes" id="UP001596011"/>
    </source>
</evidence>
<keyword evidence="1" id="KW-0472">Membrane</keyword>
<accession>A0ABV9HFW7</accession>
<feature type="transmembrane region" description="Helical" evidence="1">
    <location>
        <begin position="29"/>
        <end position="51"/>
    </location>
</feature>
<name>A0ABV9HFW7_9MICO</name>
<dbReference type="Proteomes" id="UP001596011">
    <property type="component" value="Unassembled WGS sequence"/>
</dbReference>
<gene>
    <name evidence="2" type="ORF">ACFO6V_12915</name>
</gene>
<dbReference type="RefSeq" id="WP_377135944.1">
    <property type="nucleotide sequence ID" value="NZ_JBHSFI010000004.1"/>
</dbReference>
<proteinExistence type="predicted"/>